<proteinExistence type="predicted"/>
<dbReference type="InterPro" id="IPR014710">
    <property type="entry name" value="RmlC-like_jellyroll"/>
</dbReference>
<dbReference type="InterPro" id="IPR036390">
    <property type="entry name" value="WH_DNA-bd_sf"/>
</dbReference>
<organism evidence="6 7">
    <name type="scientific">Paraglaciecola agarilytica NO2</name>
    <dbReference type="NCBI Taxonomy" id="1125747"/>
    <lineage>
        <taxon>Bacteria</taxon>
        <taxon>Pseudomonadati</taxon>
        <taxon>Pseudomonadota</taxon>
        <taxon>Gammaproteobacteria</taxon>
        <taxon>Alteromonadales</taxon>
        <taxon>Alteromonadaceae</taxon>
        <taxon>Paraglaciecola</taxon>
    </lineage>
</organism>
<dbReference type="Proteomes" id="UP000008372">
    <property type="component" value="Unassembled WGS sequence"/>
</dbReference>
<dbReference type="SMART" id="SM00100">
    <property type="entry name" value="cNMP"/>
    <property type="match status" value="1"/>
</dbReference>
<dbReference type="PANTHER" id="PTHR24567:SF75">
    <property type="entry name" value="FUMARATE AND NITRATE REDUCTION REGULATORY PROTEIN"/>
    <property type="match status" value="1"/>
</dbReference>
<dbReference type="PROSITE" id="PS51063">
    <property type="entry name" value="HTH_CRP_2"/>
    <property type="match status" value="1"/>
</dbReference>
<dbReference type="CDD" id="cd00038">
    <property type="entry name" value="CAP_ED"/>
    <property type="match status" value="1"/>
</dbReference>
<evidence type="ECO:0000256" key="3">
    <source>
        <dbReference type="ARBA" id="ARBA00023163"/>
    </source>
</evidence>
<dbReference type="PROSITE" id="PS00042">
    <property type="entry name" value="HTH_CRP_1"/>
    <property type="match status" value="1"/>
</dbReference>
<dbReference type="SUPFAM" id="SSF46785">
    <property type="entry name" value="Winged helix' DNA-binding domain"/>
    <property type="match status" value="1"/>
</dbReference>
<accession>A0ABQ0IDJ1</accession>
<dbReference type="Gene3D" id="1.10.10.10">
    <property type="entry name" value="Winged helix-like DNA-binding domain superfamily/Winged helix DNA-binding domain"/>
    <property type="match status" value="1"/>
</dbReference>
<dbReference type="InterPro" id="IPR000595">
    <property type="entry name" value="cNMP-bd_dom"/>
</dbReference>
<name>A0ABQ0IDJ1_9ALTE</name>
<dbReference type="InterPro" id="IPR018490">
    <property type="entry name" value="cNMP-bd_dom_sf"/>
</dbReference>
<keyword evidence="1" id="KW-0805">Transcription regulation</keyword>
<keyword evidence="7" id="KW-1185">Reference proteome</keyword>
<keyword evidence="2" id="KW-0238">DNA-binding</keyword>
<comment type="caution">
    <text evidence="6">The sequence shown here is derived from an EMBL/GenBank/DDBJ whole genome shotgun (WGS) entry which is preliminary data.</text>
</comment>
<keyword evidence="3" id="KW-0804">Transcription</keyword>
<evidence type="ECO:0000259" key="5">
    <source>
        <dbReference type="PROSITE" id="PS51063"/>
    </source>
</evidence>
<dbReference type="Gene3D" id="2.60.120.10">
    <property type="entry name" value="Jelly Rolls"/>
    <property type="match status" value="1"/>
</dbReference>
<dbReference type="RefSeq" id="WP_008306396.1">
    <property type="nucleotide sequence ID" value="NZ_BAEK01000085.1"/>
</dbReference>
<dbReference type="InterPro" id="IPR018335">
    <property type="entry name" value="Tscrpt_reg_HTH_Crp-type_CS"/>
</dbReference>
<evidence type="ECO:0000256" key="1">
    <source>
        <dbReference type="ARBA" id="ARBA00023015"/>
    </source>
</evidence>
<dbReference type="CDD" id="cd00092">
    <property type="entry name" value="HTH_CRP"/>
    <property type="match status" value="1"/>
</dbReference>
<evidence type="ECO:0000313" key="6">
    <source>
        <dbReference type="EMBL" id="GAC07471.1"/>
    </source>
</evidence>
<sequence>MSQLYFKSSPTCEYCALSRNCTENINNTSAMQNVQVLTHKIYHKGDTLFCAGDAFNALYIMRSGSAKASATTIEADEQIVDFYFPGDLLGTDGFAQKQHAHNVSFLETSSVCYISVNSVNALLTHSELGRQQLLSNMSQNTLNQQQQLMNVHKMTSIQRLTGFLLDLSHRLAQRGLSSQQFTLSMTRIDIANYLGMAIETVSRLLTSMQQQRLIQVQRRHITLVNIPEMRKICLSDLLGQTEGESDGMQHAMLSPTTDYPLSSIGGEGRFY</sequence>
<dbReference type="EMBL" id="BAEK01000085">
    <property type="protein sequence ID" value="GAC07471.1"/>
    <property type="molecule type" value="Genomic_DNA"/>
</dbReference>
<feature type="domain" description="Cyclic nucleotide-binding" evidence="4">
    <location>
        <begin position="21"/>
        <end position="90"/>
    </location>
</feature>
<evidence type="ECO:0000256" key="2">
    <source>
        <dbReference type="ARBA" id="ARBA00023125"/>
    </source>
</evidence>
<dbReference type="InterPro" id="IPR012318">
    <property type="entry name" value="HTH_CRP"/>
</dbReference>
<dbReference type="PROSITE" id="PS50042">
    <property type="entry name" value="CNMP_BINDING_3"/>
    <property type="match status" value="1"/>
</dbReference>
<feature type="domain" description="HTH crp-type" evidence="5">
    <location>
        <begin position="154"/>
        <end position="227"/>
    </location>
</feature>
<dbReference type="InterPro" id="IPR036388">
    <property type="entry name" value="WH-like_DNA-bd_sf"/>
</dbReference>
<dbReference type="InterPro" id="IPR050397">
    <property type="entry name" value="Env_Response_Regulators"/>
</dbReference>
<evidence type="ECO:0000313" key="7">
    <source>
        <dbReference type="Proteomes" id="UP000008372"/>
    </source>
</evidence>
<evidence type="ECO:0000259" key="4">
    <source>
        <dbReference type="PROSITE" id="PS50042"/>
    </source>
</evidence>
<dbReference type="PRINTS" id="PR00034">
    <property type="entry name" value="HTHCRP"/>
</dbReference>
<protein>
    <submittedName>
        <fullName evidence="6">CRP/FNR family transcriptional regulator, anaerobic regulatory protein</fullName>
    </submittedName>
</protein>
<reference evidence="6 7" key="1">
    <citation type="journal article" date="2014" name="Environ. Microbiol.">
        <title>Comparative genomics of the marine bacterial genus Glaciecola reveals the high degree of genomic diversity and genomic characteristic for cold adaptation.</title>
        <authorList>
            <person name="Qin Q.L."/>
            <person name="Xie B.B."/>
            <person name="Yu Y."/>
            <person name="Shu Y.L."/>
            <person name="Rong J.C."/>
            <person name="Zhang Y.J."/>
            <person name="Zhao D.L."/>
            <person name="Chen X.L."/>
            <person name="Zhang X.Y."/>
            <person name="Chen B."/>
            <person name="Zhou B.C."/>
            <person name="Zhang Y.Z."/>
        </authorList>
    </citation>
    <scope>NUCLEOTIDE SEQUENCE [LARGE SCALE GENOMIC DNA]</scope>
    <source>
        <strain evidence="6 7">NO2</strain>
    </source>
</reference>
<gene>
    <name evidence="6" type="primary">fnr</name>
    <name evidence="6" type="ORF">GAGA_4647</name>
</gene>
<dbReference type="Pfam" id="PF00027">
    <property type="entry name" value="cNMP_binding"/>
    <property type="match status" value="1"/>
</dbReference>
<dbReference type="Pfam" id="PF13545">
    <property type="entry name" value="HTH_Crp_2"/>
    <property type="match status" value="1"/>
</dbReference>
<dbReference type="SMART" id="SM00419">
    <property type="entry name" value="HTH_CRP"/>
    <property type="match status" value="1"/>
</dbReference>
<dbReference type="PANTHER" id="PTHR24567">
    <property type="entry name" value="CRP FAMILY TRANSCRIPTIONAL REGULATORY PROTEIN"/>
    <property type="match status" value="1"/>
</dbReference>
<dbReference type="SUPFAM" id="SSF51206">
    <property type="entry name" value="cAMP-binding domain-like"/>
    <property type="match status" value="1"/>
</dbReference>